<comment type="function">
    <text evidence="2">Participates in the folding of proteins containing disulfide bonds, may be involved in glycosylation, prolyl hydroxylation and triglyceride transfer.</text>
</comment>
<feature type="signal peptide" evidence="15">
    <location>
        <begin position="1"/>
        <end position="20"/>
    </location>
</feature>
<comment type="similarity">
    <text evidence="4 14">Belongs to the protein disulfide isomerase family.</text>
</comment>
<dbReference type="InterPro" id="IPR013766">
    <property type="entry name" value="Thioredoxin_domain"/>
</dbReference>
<evidence type="ECO:0000256" key="7">
    <source>
        <dbReference type="ARBA" id="ARBA00022737"/>
    </source>
</evidence>
<dbReference type="GO" id="GO:0034976">
    <property type="term" value="P:response to endoplasmic reticulum stress"/>
    <property type="evidence" value="ECO:0007669"/>
    <property type="project" value="TreeGrafter"/>
</dbReference>
<dbReference type="FunFam" id="3.40.30.10:FF:000185">
    <property type="entry name" value="Protein disulfide-isomerase"/>
    <property type="match status" value="1"/>
</dbReference>
<evidence type="ECO:0000313" key="18">
    <source>
        <dbReference type="EMBL" id="KIO19272.1"/>
    </source>
</evidence>
<dbReference type="InterPro" id="IPR005788">
    <property type="entry name" value="PDI_thioredoxin-like_dom"/>
</dbReference>
<feature type="disulfide bond" description="Redox-active" evidence="13">
    <location>
        <begin position="389"/>
        <end position="392"/>
    </location>
</feature>
<reference evidence="18 19" key="1">
    <citation type="submission" date="2014-04" db="EMBL/GenBank/DDBJ databases">
        <authorList>
            <consortium name="DOE Joint Genome Institute"/>
            <person name="Kuo A."/>
            <person name="Girlanda M."/>
            <person name="Perotto S."/>
            <person name="Kohler A."/>
            <person name="Nagy L.G."/>
            <person name="Floudas D."/>
            <person name="Copeland A."/>
            <person name="Barry K.W."/>
            <person name="Cichocki N."/>
            <person name="Veneault-Fourrey C."/>
            <person name="LaButti K."/>
            <person name="Lindquist E.A."/>
            <person name="Lipzen A."/>
            <person name="Lundell T."/>
            <person name="Morin E."/>
            <person name="Murat C."/>
            <person name="Sun H."/>
            <person name="Tunlid A."/>
            <person name="Henrissat B."/>
            <person name="Grigoriev I.V."/>
            <person name="Hibbett D.S."/>
            <person name="Martin F."/>
            <person name="Nordberg H.P."/>
            <person name="Cantor M.N."/>
            <person name="Hua S.X."/>
        </authorList>
    </citation>
    <scope>NUCLEOTIDE SEQUENCE [LARGE SCALE GENOMIC DNA]</scope>
    <source>
        <strain evidence="18 19">MUT 4182</strain>
    </source>
</reference>
<evidence type="ECO:0000256" key="1">
    <source>
        <dbReference type="ARBA" id="ARBA00001182"/>
    </source>
</evidence>
<reference evidence="19" key="2">
    <citation type="submission" date="2015-01" db="EMBL/GenBank/DDBJ databases">
        <title>Evolutionary Origins and Diversification of the Mycorrhizal Mutualists.</title>
        <authorList>
            <consortium name="DOE Joint Genome Institute"/>
            <consortium name="Mycorrhizal Genomics Consortium"/>
            <person name="Kohler A."/>
            <person name="Kuo A."/>
            <person name="Nagy L.G."/>
            <person name="Floudas D."/>
            <person name="Copeland A."/>
            <person name="Barry K.W."/>
            <person name="Cichocki N."/>
            <person name="Veneault-Fourrey C."/>
            <person name="LaButti K."/>
            <person name="Lindquist E.A."/>
            <person name="Lipzen A."/>
            <person name="Lundell T."/>
            <person name="Morin E."/>
            <person name="Murat C."/>
            <person name="Riley R."/>
            <person name="Ohm R."/>
            <person name="Sun H."/>
            <person name="Tunlid A."/>
            <person name="Henrissat B."/>
            <person name="Grigoriev I.V."/>
            <person name="Hibbett D.S."/>
            <person name="Martin F."/>
        </authorList>
    </citation>
    <scope>NUCLEOTIDE SEQUENCE [LARGE SCALE GENOMIC DNA]</scope>
    <source>
        <strain evidence="19">MUT 4182</strain>
    </source>
</reference>
<dbReference type="NCBIfam" id="TIGR01130">
    <property type="entry name" value="ER_PDI_fam"/>
    <property type="match status" value="1"/>
</dbReference>
<organism evidence="18 19">
    <name type="scientific">Tulasnella calospora MUT 4182</name>
    <dbReference type="NCBI Taxonomy" id="1051891"/>
    <lineage>
        <taxon>Eukaryota</taxon>
        <taxon>Fungi</taxon>
        <taxon>Dikarya</taxon>
        <taxon>Basidiomycota</taxon>
        <taxon>Agaricomycotina</taxon>
        <taxon>Agaricomycetes</taxon>
        <taxon>Cantharellales</taxon>
        <taxon>Tulasnellaceae</taxon>
        <taxon>Tulasnella</taxon>
    </lineage>
</organism>
<evidence type="ECO:0000256" key="14">
    <source>
        <dbReference type="RuleBase" id="RU004208"/>
    </source>
</evidence>
<dbReference type="GO" id="GO:0003756">
    <property type="term" value="F:protein disulfide isomerase activity"/>
    <property type="evidence" value="ECO:0007669"/>
    <property type="project" value="UniProtKB-EC"/>
</dbReference>
<feature type="region of interest" description="Disordered" evidence="16">
    <location>
        <begin position="467"/>
        <end position="500"/>
    </location>
</feature>
<dbReference type="STRING" id="1051891.A0A0C3LCR8"/>
<dbReference type="Pfam" id="PF00085">
    <property type="entry name" value="Thioredoxin"/>
    <property type="match status" value="2"/>
</dbReference>
<evidence type="ECO:0000256" key="6">
    <source>
        <dbReference type="ARBA" id="ARBA00022729"/>
    </source>
</evidence>
<dbReference type="Pfam" id="PF13848">
    <property type="entry name" value="Thioredoxin_6"/>
    <property type="match status" value="1"/>
</dbReference>
<evidence type="ECO:0000256" key="12">
    <source>
        <dbReference type="ARBA" id="ARBA00039846"/>
    </source>
</evidence>
<dbReference type="EC" id="5.3.4.1" evidence="5 15"/>
<keyword evidence="19" id="KW-1185">Reference proteome</keyword>
<dbReference type="PROSITE" id="PS00194">
    <property type="entry name" value="THIOREDOXIN_1"/>
    <property type="match status" value="2"/>
</dbReference>
<dbReference type="AlphaFoldDB" id="A0A0C3LCR8"/>
<evidence type="ECO:0000256" key="4">
    <source>
        <dbReference type="ARBA" id="ARBA00006347"/>
    </source>
</evidence>
<sequence>MRFFSSVGSAVLVGASLAAAASDVLNLTSENFESTVNKESLILVEFFAPWCGHCKSLAPEYEQAATTLKDKGVPIAKVDCVDQADLCTAQGVTGYPTLKVFRGGESSTYGGPRKADGIIAYMLKQALPAVSDVTIANHDEFKTSDKVVVVAYLASKTEAPAPAFSSVAEKHRDDYLFGISTDADAFKVAGVEPPAIVVYQKFDAGRADFPTTGIKGTNAEVLEKFILDHSVALLDQVTGENYPAYAQTGLPLAYLFIDPYDEKLQEHIDAVKPIAAKYKGKINFVWIDAIKYADHAKTLNLKMDNWPGFVIQDIEGQTKYPMSGVAPSFATVDDWVSKFAGGSLEPSLKTAEVPKENDGVVKVVVGSEYNKIVLDDSKDVFVEFYAPWCGHCKRLAPTWEELGEHYSAVKDKITIAKMDATENDLPPSAPFKIAGFPTLMFKPAGSPEFLQYDGDRTFEDLVKFASQHAKNDVTPPPKATTEAAAAEETAEAEKAKHEEL</sequence>
<name>A0A0C3LCR8_9AGAM</name>
<protein>
    <recommendedName>
        <fullName evidence="12 15">Protein disulfide-isomerase</fullName>
        <ecNumber evidence="5 15">5.3.4.1</ecNumber>
    </recommendedName>
</protein>
<dbReference type="HOGENOM" id="CLU_025879_5_0_1"/>
<evidence type="ECO:0000256" key="5">
    <source>
        <dbReference type="ARBA" id="ARBA00012723"/>
    </source>
</evidence>
<dbReference type="GO" id="GO:0006457">
    <property type="term" value="P:protein folding"/>
    <property type="evidence" value="ECO:0007669"/>
    <property type="project" value="TreeGrafter"/>
</dbReference>
<keyword evidence="11 13" id="KW-0676">Redox-active center</keyword>
<evidence type="ECO:0000256" key="15">
    <source>
        <dbReference type="RuleBase" id="RU361130"/>
    </source>
</evidence>
<comment type="catalytic activity">
    <reaction evidence="1 15">
        <text>Catalyzes the rearrangement of -S-S- bonds in proteins.</text>
        <dbReference type="EC" id="5.3.4.1"/>
    </reaction>
</comment>
<evidence type="ECO:0000313" key="19">
    <source>
        <dbReference type="Proteomes" id="UP000054248"/>
    </source>
</evidence>
<evidence type="ECO:0000256" key="8">
    <source>
        <dbReference type="ARBA" id="ARBA00022824"/>
    </source>
</evidence>
<evidence type="ECO:0000256" key="2">
    <source>
        <dbReference type="ARBA" id="ARBA00002692"/>
    </source>
</evidence>
<dbReference type="NCBIfam" id="TIGR01126">
    <property type="entry name" value="pdi_dom"/>
    <property type="match status" value="2"/>
</dbReference>
<keyword evidence="10 15" id="KW-0413">Isomerase</keyword>
<dbReference type="GO" id="GO:0005788">
    <property type="term" value="C:endoplasmic reticulum lumen"/>
    <property type="evidence" value="ECO:0007669"/>
    <property type="project" value="UniProtKB-SubCell"/>
</dbReference>
<dbReference type="InterPro" id="IPR005792">
    <property type="entry name" value="Prot_disulphide_isomerase"/>
</dbReference>
<dbReference type="InterPro" id="IPR036249">
    <property type="entry name" value="Thioredoxin-like_sf"/>
</dbReference>
<dbReference type="PRINTS" id="PR00421">
    <property type="entry name" value="THIOREDOXIN"/>
</dbReference>
<dbReference type="Proteomes" id="UP000054248">
    <property type="component" value="Unassembled WGS sequence"/>
</dbReference>
<dbReference type="Gene3D" id="3.40.30.10">
    <property type="entry name" value="Glutaredoxin"/>
    <property type="match status" value="4"/>
</dbReference>
<feature type="compositionally biased region" description="Basic and acidic residues" evidence="16">
    <location>
        <begin position="491"/>
        <end position="500"/>
    </location>
</feature>
<dbReference type="CDD" id="cd02995">
    <property type="entry name" value="PDI_a_PDI_a'_C"/>
    <property type="match status" value="1"/>
</dbReference>
<evidence type="ECO:0000256" key="11">
    <source>
        <dbReference type="ARBA" id="ARBA00023284"/>
    </source>
</evidence>
<dbReference type="CDD" id="cd02961">
    <property type="entry name" value="PDI_a_family"/>
    <property type="match status" value="1"/>
</dbReference>
<evidence type="ECO:0000256" key="9">
    <source>
        <dbReference type="ARBA" id="ARBA00023157"/>
    </source>
</evidence>
<dbReference type="EMBL" id="KN823231">
    <property type="protein sequence ID" value="KIO19272.1"/>
    <property type="molecule type" value="Genomic_DNA"/>
</dbReference>
<evidence type="ECO:0000256" key="10">
    <source>
        <dbReference type="ARBA" id="ARBA00023235"/>
    </source>
</evidence>
<evidence type="ECO:0000256" key="13">
    <source>
        <dbReference type="PIRSR" id="PIRSR605792-51"/>
    </source>
</evidence>
<feature type="domain" description="Thioredoxin" evidence="17">
    <location>
        <begin position="11"/>
        <end position="128"/>
    </location>
</feature>
<keyword evidence="7" id="KW-0677">Repeat</keyword>
<dbReference type="CDD" id="cd02981">
    <property type="entry name" value="PDI_b_family"/>
    <property type="match status" value="1"/>
</dbReference>
<feature type="disulfide bond" description="Redox-active" evidence="13">
    <location>
        <begin position="51"/>
        <end position="54"/>
    </location>
</feature>
<dbReference type="PANTHER" id="PTHR18929:SF132">
    <property type="entry name" value="PROTEIN DISULFIDE-ISOMERASE A3"/>
    <property type="match status" value="1"/>
</dbReference>
<keyword evidence="6 15" id="KW-0732">Signal</keyword>
<proteinExistence type="inferred from homology"/>
<gene>
    <name evidence="18" type="ORF">M407DRAFT_31090</name>
</gene>
<dbReference type="SUPFAM" id="SSF52833">
    <property type="entry name" value="Thioredoxin-like"/>
    <property type="match status" value="4"/>
</dbReference>
<dbReference type="PANTHER" id="PTHR18929">
    <property type="entry name" value="PROTEIN DISULFIDE ISOMERASE"/>
    <property type="match status" value="1"/>
</dbReference>
<accession>A0A0C3LCR8</accession>
<keyword evidence="9 13" id="KW-1015">Disulfide bond</keyword>
<evidence type="ECO:0000256" key="3">
    <source>
        <dbReference type="ARBA" id="ARBA00004319"/>
    </source>
</evidence>
<dbReference type="FunFam" id="3.40.30.10:FF:000017">
    <property type="entry name" value="Protein disulfide-isomerase A4"/>
    <property type="match status" value="1"/>
</dbReference>
<dbReference type="OrthoDB" id="427280at2759"/>
<dbReference type="CDD" id="cd02982">
    <property type="entry name" value="PDI_b'_family"/>
    <property type="match status" value="1"/>
</dbReference>
<feature type="domain" description="Thioredoxin" evidence="17">
    <location>
        <begin position="300"/>
        <end position="470"/>
    </location>
</feature>
<comment type="subcellular location">
    <subcellularLocation>
        <location evidence="3">Endoplasmic reticulum lumen</location>
    </subcellularLocation>
</comment>
<dbReference type="InterPro" id="IPR017937">
    <property type="entry name" value="Thioredoxin_CS"/>
</dbReference>
<feature type="chain" id="PRO_5005111133" description="Protein disulfide-isomerase" evidence="15">
    <location>
        <begin position="21"/>
        <end position="500"/>
    </location>
</feature>
<keyword evidence="8" id="KW-0256">Endoplasmic reticulum</keyword>
<evidence type="ECO:0000256" key="16">
    <source>
        <dbReference type="SAM" id="MobiDB-lite"/>
    </source>
</evidence>
<evidence type="ECO:0000259" key="17">
    <source>
        <dbReference type="PROSITE" id="PS51352"/>
    </source>
</evidence>
<dbReference type="PROSITE" id="PS51352">
    <property type="entry name" value="THIOREDOXIN_2"/>
    <property type="match status" value="2"/>
</dbReference>